<accession>A0AAN8ZLC5</accession>
<evidence type="ECO:0000256" key="1">
    <source>
        <dbReference type="ARBA" id="ARBA00022737"/>
    </source>
</evidence>
<dbReference type="PROSITE" id="PS51375">
    <property type="entry name" value="PPR"/>
    <property type="match status" value="1"/>
</dbReference>
<feature type="repeat" description="PPR" evidence="2">
    <location>
        <begin position="132"/>
        <end position="166"/>
    </location>
</feature>
<evidence type="ECO:0000313" key="3">
    <source>
        <dbReference type="EMBL" id="KAK6938310.1"/>
    </source>
</evidence>
<protein>
    <submittedName>
        <fullName evidence="3">Pentatricopeptide repeat</fullName>
    </submittedName>
</protein>
<name>A0AAN8ZLC5_9MAGN</name>
<keyword evidence="1" id="KW-0677">Repeat</keyword>
<dbReference type="PANTHER" id="PTHR47926">
    <property type="entry name" value="PENTATRICOPEPTIDE REPEAT-CONTAINING PROTEIN"/>
    <property type="match status" value="1"/>
</dbReference>
<dbReference type="AlphaFoldDB" id="A0AAN8ZLC5"/>
<dbReference type="Proteomes" id="UP001370490">
    <property type="component" value="Unassembled WGS sequence"/>
</dbReference>
<keyword evidence="4" id="KW-1185">Reference proteome</keyword>
<dbReference type="Gene3D" id="1.25.40.10">
    <property type="entry name" value="Tetratricopeptide repeat domain"/>
    <property type="match status" value="2"/>
</dbReference>
<sequence length="341" mass="37888">MLRDLIGFGSEGPLVNAVLDLFAKSGNHDFAEKVFQRLPRKISWPGIRFCLCTRNLDFWIKLVLPYQFTHAIAASVSVRLGSVWIGKQLHCDVIKMGFEFCSFCEGSPIYMYVKNNCMIDARQLFDGAKPHDTISWAAIIGGYGQSGMPFEALRLFDEMQKVGLLRDEVAHVTAEEYENHAFSMFRRMVADGINPDEVSLASIPSACANLQAIEKRKQIHRFSVKIGLGTSLFLGKLPYSHAEGMDPSEITLASLLDACSDPSQSSIGRSIYCYALKAGLLDDTDFLGVSLLGMYLNCQRTADANILLHEFPSPKTILWTAVIAGHIQNNNIKGALLWIKK</sequence>
<comment type="caution">
    <text evidence="3">The sequence shown here is derived from an EMBL/GenBank/DDBJ whole genome shotgun (WGS) entry which is preliminary data.</text>
</comment>
<dbReference type="EMBL" id="JBAMMX010000006">
    <property type="protein sequence ID" value="KAK6938310.1"/>
    <property type="molecule type" value="Genomic_DNA"/>
</dbReference>
<dbReference type="GO" id="GO:0003723">
    <property type="term" value="F:RNA binding"/>
    <property type="evidence" value="ECO:0007669"/>
    <property type="project" value="InterPro"/>
</dbReference>
<dbReference type="NCBIfam" id="TIGR00756">
    <property type="entry name" value="PPR"/>
    <property type="match status" value="1"/>
</dbReference>
<dbReference type="InterPro" id="IPR046960">
    <property type="entry name" value="PPR_At4g14850-like_plant"/>
</dbReference>
<dbReference type="PANTHER" id="PTHR47926:SF347">
    <property type="entry name" value="PENTATRICOPEPTIDE REPEAT-CONTAINING PROTEIN"/>
    <property type="match status" value="1"/>
</dbReference>
<gene>
    <name evidence="3" type="ORF">RJ641_031818</name>
</gene>
<dbReference type="InterPro" id="IPR002885">
    <property type="entry name" value="PPR_rpt"/>
</dbReference>
<proteinExistence type="predicted"/>
<dbReference type="GO" id="GO:0009451">
    <property type="term" value="P:RNA modification"/>
    <property type="evidence" value="ECO:0007669"/>
    <property type="project" value="InterPro"/>
</dbReference>
<dbReference type="InterPro" id="IPR011990">
    <property type="entry name" value="TPR-like_helical_dom_sf"/>
</dbReference>
<reference evidence="3 4" key="1">
    <citation type="submission" date="2023-12" db="EMBL/GenBank/DDBJ databases">
        <title>A high-quality genome assembly for Dillenia turbinata (Dilleniales).</title>
        <authorList>
            <person name="Chanderbali A."/>
        </authorList>
    </citation>
    <scope>NUCLEOTIDE SEQUENCE [LARGE SCALE GENOMIC DNA]</scope>
    <source>
        <strain evidence="3">LSX21</strain>
        <tissue evidence="3">Leaf</tissue>
    </source>
</reference>
<evidence type="ECO:0000313" key="4">
    <source>
        <dbReference type="Proteomes" id="UP001370490"/>
    </source>
</evidence>
<evidence type="ECO:0000256" key="2">
    <source>
        <dbReference type="PROSITE-ProRule" id="PRU00708"/>
    </source>
</evidence>
<organism evidence="3 4">
    <name type="scientific">Dillenia turbinata</name>
    <dbReference type="NCBI Taxonomy" id="194707"/>
    <lineage>
        <taxon>Eukaryota</taxon>
        <taxon>Viridiplantae</taxon>
        <taxon>Streptophyta</taxon>
        <taxon>Embryophyta</taxon>
        <taxon>Tracheophyta</taxon>
        <taxon>Spermatophyta</taxon>
        <taxon>Magnoliopsida</taxon>
        <taxon>eudicotyledons</taxon>
        <taxon>Gunneridae</taxon>
        <taxon>Pentapetalae</taxon>
        <taxon>Dilleniales</taxon>
        <taxon>Dilleniaceae</taxon>
        <taxon>Dillenia</taxon>
    </lineage>
</organism>
<dbReference type="Pfam" id="PF01535">
    <property type="entry name" value="PPR"/>
    <property type="match status" value="2"/>
</dbReference>